<dbReference type="Proteomes" id="UP000274358">
    <property type="component" value="Unassembled WGS sequence"/>
</dbReference>
<reference evidence="7 8" key="1">
    <citation type="submission" date="2018-12" db="EMBL/GenBank/DDBJ databases">
        <title>Dyella dinghuensis sp. nov. DHOA06 and Dyella choica sp. nov. 4M-K27, isolated from forest soil.</title>
        <authorList>
            <person name="Qiu L.-H."/>
            <person name="Gao Z.-H."/>
        </authorList>
    </citation>
    <scope>NUCLEOTIDE SEQUENCE [LARGE SCALE GENOMIC DNA]</scope>
    <source>
        <strain evidence="7 8">4M-K27</strain>
    </source>
</reference>
<dbReference type="InterPro" id="IPR002078">
    <property type="entry name" value="Sigma_54_int"/>
</dbReference>
<evidence type="ECO:0000256" key="1">
    <source>
        <dbReference type="ARBA" id="ARBA00022741"/>
    </source>
</evidence>
<gene>
    <name evidence="7" type="ORF">EKH80_03830</name>
</gene>
<keyword evidence="1" id="KW-0547">Nucleotide-binding</keyword>
<accession>A0A432MBC4</accession>
<dbReference type="EMBL" id="RYYV01000002">
    <property type="protein sequence ID" value="RUL78940.1"/>
    <property type="molecule type" value="Genomic_DNA"/>
</dbReference>
<dbReference type="PROSITE" id="PS00688">
    <property type="entry name" value="SIGMA54_INTERACT_3"/>
    <property type="match status" value="1"/>
</dbReference>
<dbReference type="FunFam" id="3.40.50.300:FF:000006">
    <property type="entry name" value="DNA-binding transcriptional regulator NtrC"/>
    <property type="match status" value="1"/>
</dbReference>
<comment type="caution">
    <text evidence="7">The sequence shown here is derived from an EMBL/GenBank/DDBJ whole genome shotgun (WGS) entry which is preliminary data.</text>
</comment>
<keyword evidence="2" id="KW-0067">ATP-binding</keyword>
<evidence type="ECO:0000259" key="6">
    <source>
        <dbReference type="PROSITE" id="PS50045"/>
    </source>
</evidence>
<organism evidence="7 8">
    <name type="scientific">Dyella choica</name>
    <dbReference type="NCBI Taxonomy" id="1927959"/>
    <lineage>
        <taxon>Bacteria</taxon>
        <taxon>Pseudomonadati</taxon>
        <taxon>Pseudomonadota</taxon>
        <taxon>Gammaproteobacteria</taxon>
        <taxon>Lysobacterales</taxon>
        <taxon>Rhodanobacteraceae</taxon>
        <taxon>Dyella</taxon>
    </lineage>
</organism>
<dbReference type="Pfam" id="PF02954">
    <property type="entry name" value="HTH_8"/>
    <property type="match status" value="1"/>
</dbReference>
<dbReference type="InterPro" id="IPR003593">
    <property type="entry name" value="AAA+_ATPase"/>
</dbReference>
<dbReference type="InterPro" id="IPR058031">
    <property type="entry name" value="AAA_lid_NorR"/>
</dbReference>
<feature type="domain" description="Sigma-54 factor interaction" evidence="6">
    <location>
        <begin position="4"/>
        <end position="233"/>
    </location>
</feature>
<keyword evidence="5" id="KW-0804">Transcription</keyword>
<dbReference type="SMART" id="SM00382">
    <property type="entry name" value="AAA"/>
    <property type="match status" value="1"/>
</dbReference>
<dbReference type="Gene3D" id="1.10.10.60">
    <property type="entry name" value="Homeodomain-like"/>
    <property type="match status" value="1"/>
</dbReference>
<dbReference type="InterPro" id="IPR002197">
    <property type="entry name" value="HTH_Fis"/>
</dbReference>
<protein>
    <submittedName>
        <fullName evidence="7">Sigma-54-dependent Fis family transcriptional regulator</fullName>
    </submittedName>
</protein>
<evidence type="ECO:0000313" key="8">
    <source>
        <dbReference type="Proteomes" id="UP000274358"/>
    </source>
</evidence>
<sequence length="329" mass="36456">MSAMLGQSGPFLLVMEQLKRYASCDVHILVEGETGTGKELAAREIHYASARRGCSFVPVNCGALPDSLIESELFGHERGAYTDAKQARAGLIDQARGGTLFLDEVDSLSGKAQVTLLRLLENNEYRPVGGDVTRSSNVRVIAATNSCLEERVTAGQFRRDLQYRLNALHIRLPSLRERADDLPLLAEHFIGLVGQRLSGPRKHWSCSALLALAAYHWPGNVRELENISLRAYIRAEGNTIDASVVGDVLGMRALPSQPILSPENLPYMAAKERVMLAFERDYLTNLMKRSCGNVTAAARMCEMERRQLGKLLKKHGIDTREFRLSPQPL</sequence>
<dbReference type="PANTHER" id="PTHR32071">
    <property type="entry name" value="TRANSCRIPTIONAL REGULATORY PROTEIN"/>
    <property type="match status" value="1"/>
</dbReference>
<dbReference type="InterPro" id="IPR009057">
    <property type="entry name" value="Homeodomain-like_sf"/>
</dbReference>
<dbReference type="Pfam" id="PF00158">
    <property type="entry name" value="Sigma54_activat"/>
    <property type="match status" value="1"/>
</dbReference>
<dbReference type="PROSITE" id="PS50045">
    <property type="entry name" value="SIGMA54_INTERACT_4"/>
    <property type="match status" value="1"/>
</dbReference>
<name>A0A432MBC4_9GAMM</name>
<dbReference type="PANTHER" id="PTHR32071:SF117">
    <property type="entry name" value="PTS-DEPENDENT DIHYDROXYACETONE KINASE OPERON REGULATORY PROTEIN-RELATED"/>
    <property type="match status" value="1"/>
</dbReference>
<keyword evidence="3" id="KW-0805">Transcription regulation</keyword>
<keyword evidence="4" id="KW-0238">DNA-binding</keyword>
<dbReference type="Pfam" id="PF25601">
    <property type="entry name" value="AAA_lid_14"/>
    <property type="match status" value="1"/>
</dbReference>
<keyword evidence="8" id="KW-1185">Reference proteome</keyword>
<dbReference type="RefSeq" id="WP_126683397.1">
    <property type="nucleotide sequence ID" value="NZ_RYYV01000002.1"/>
</dbReference>
<dbReference type="GO" id="GO:0005524">
    <property type="term" value="F:ATP binding"/>
    <property type="evidence" value="ECO:0007669"/>
    <property type="project" value="UniProtKB-KW"/>
</dbReference>
<dbReference type="Gene3D" id="1.10.8.60">
    <property type="match status" value="1"/>
</dbReference>
<dbReference type="GO" id="GO:0006355">
    <property type="term" value="P:regulation of DNA-templated transcription"/>
    <property type="evidence" value="ECO:0007669"/>
    <property type="project" value="InterPro"/>
</dbReference>
<evidence type="ECO:0000256" key="2">
    <source>
        <dbReference type="ARBA" id="ARBA00022840"/>
    </source>
</evidence>
<dbReference type="GO" id="GO:0043565">
    <property type="term" value="F:sequence-specific DNA binding"/>
    <property type="evidence" value="ECO:0007669"/>
    <property type="project" value="InterPro"/>
</dbReference>
<dbReference type="InterPro" id="IPR027417">
    <property type="entry name" value="P-loop_NTPase"/>
</dbReference>
<dbReference type="Gene3D" id="3.40.50.300">
    <property type="entry name" value="P-loop containing nucleotide triphosphate hydrolases"/>
    <property type="match status" value="1"/>
</dbReference>
<dbReference type="OrthoDB" id="9804019at2"/>
<dbReference type="AlphaFoldDB" id="A0A432MBC4"/>
<dbReference type="InterPro" id="IPR025944">
    <property type="entry name" value="Sigma_54_int_dom_CS"/>
</dbReference>
<evidence type="ECO:0000256" key="4">
    <source>
        <dbReference type="ARBA" id="ARBA00023125"/>
    </source>
</evidence>
<dbReference type="SUPFAM" id="SSF46689">
    <property type="entry name" value="Homeodomain-like"/>
    <property type="match status" value="1"/>
</dbReference>
<evidence type="ECO:0000313" key="7">
    <source>
        <dbReference type="EMBL" id="RUL78940.1"/>
    </source>
</evidence>
<evidence type="ECO:0000256" key="5">
    <source>
        <dbReference type="ARBA" id="ARBA00023163"/>
    </source>
</evidence>
<evidence type="ECO:0000256" key="3">
    <source>
        <dbReference type="ARBA" id="ARBA00023015"/>
    </source>
</evidence>
<dbReference type="CDD" id="cd00009">
    <property type="entry name" value="AAA"/>
    <property type="match status" value="1"/>
</dbReference>
<proteinExistence type="predicted"/>
<dbReference type="SUPFAM" id="SSF52540">
    <property type="entry name" value="P-loop containing nucleoside triphosphate hydrolases"/>
    <property type="match status" value="1"/>
</dbReference>